<dbReference type="AlphaFoldDB" id="Q21TH9"/>
<reference evidence="3" key="1">
    <citation type="submission" date="2006-02" db="EMBL/GenBank/DDBJ databases">
        <title>Complete sequence of chromosome of Rhodoferax ferrireducens DSM 15236.</title>
        <authorList>
            <person name="Copeland A."/>
            <person name="Lucas S."/>
            <person name="Lapidus A."/>
            <person name="Barry K."/>
            <person name="Detter J.C."/>
            <person name="Glavina del Rio T."/>
            <person name="Hammon N."/>
            <person name="Israni S."/>
            <person name="Pitluck S."/>
            <person name="Brettin T."/>
            <person name="Bruce D."/>
            <person name="Han C."/>
            <person name="Tapia R."/>
            <person name="Gilna P."/>
            <person name="Kiss H."/>
            <person name="Schmutz J."/>
            <person name="Larimer F."/>
            <person name="Land M."/>
            <person name="Kyrpides N."/>
            <person name="Ivanova N."/>
            <person name="Richardson P."/>
        </authorList>
    </citation>
    <scope>NUCLEOTIDE SEQUENCE [LARGE SCALE GENOMIC DNA]</scope>
    <source>
        <strain evidence="3">ATCC BAA-621 / DSM 15236 / T118</strain>
    </source>
</reference>
<keyword evidence="3" id="KW-1185">Reference proteome</keyword>
<dbReference type="Gene3D" id="3.40.50.150">
    <property type="entry name" value="Vaccinia Virus protein VP39"/>
    <property type="match status" value="1"/>
</dbReference>
<dbReference type="InterPro" id="IPR029063">
    <property type="entry name" value="SAM-dependent_MTases_sf"/>
</dbReference>
<evidence type="ECO:0000313" key="2">
    <source>
        <dbReference type="EMBL" id="ABD70924.1"/>
    </source>
</evidence>
<evidence type="ECO:0008006" key="4">
    <source>
        <dbReference type="Google" id="ProtNLM"/>
    </source>
</evidence>
<dbReference type="PANTHER" id="PTHR43317">
    <property type="entry name" value="THERMOSPERMINE SYNTHASE ACAULIS5"/>
    <property type="match status" value="1"/>
</dbReference>
<dbReference type="STRING" id="338969.Rfer_3215"/>
<dbReference type="GO" id="GO:0006596">
    <property type="term" value="P:polyamine biosynthetic process"/>
    <property type="evidence" value="ECO:0007669"/>
    <property type="project" value="UniProtKB-KW"/>
</dbReference>
<organism evidence="2 3">
    <name type="scientific">Albidiferax ferrireducens (strain ATCC BAA-621 / DSM 15236 / T118)</name>
    <name type="common">Rhodoferax ferrireducens</name>
    <dbReference type="NCBI Taxonomy" id="338969"/>
    <lineage>
        <taxon>Bacteria</taxon>
        <taxon>Pseudomonadati</taxon>
        <taxon>Pseudomonadota</taxon>
        <taxon>Betaproteobacteria</taxon>
        <taxon>Burkholderiales</taxon>
        <taxon>Comamonadaceae</taxon>
        <taxon>Rhodoferax</taxon>
    </lineage>
</organism>
<evidence type="ECO:0000256" key="1">
    <source>
        <dbReference type="ARBA" id="ARBA00023115"/>
    </source>
</evidence>
<keyword evidence="1" id="KW-0620">Polyamine biosynthesis</keyword>
<dbReference type="eggNOG" id="COG0421">
    <property type="taxonomic scope" value="Bacteria"/>
</dbReference>
<proteinExistence type="predicted"/>
<protein>
    <recommendedName>
        <fullName evidence="4">Spermidine synthase</fullName>
    </recommendedName>
</protein>
<dbReference type="PANTHER" id="PTHR43317:SF1">
    <property type="entry name" value="THERMOSPERMINE SYNTHASE ACAULIS5"/>
    <property type="match status" value="1"/>
</dbReference>
<sequence length="273" mass="30633">MRAQGGGLSQRFGTAFGDNRPILKKRTHTLPEVNFSDDGPVRHLHLGTEWIQGSMYLDEPNALVHEYIQRMMAWLLFVEPDSVKDRQAVQLGLGAGSLTKFCHKVLRMKTTAIELNPQVLVACRGWFKLPAENARLQVVLADAAQEMQNPKWWGTVDALQVDLYDHEAAAPVLDSLPFYNQCRRMLTPQGCMTVNLFGRASSFARSVEKISAAFGKEAVWAFKPTREGNTVVLAQSTPSRPKREVLMARADIIEAQWGLPASKWVRVFKPMLT</sequence>
<name>Q21TH9_ALBFT</name>
<dbReference type="SUPFAM" id="SSF53335">
    <property type="entry name" value="S-adenosyl-L-methionine-dependent methyltransferases"/>
    <property type="match status" value="1"/>
</dbReference>
<dbReference type="KEGG" id="rfr:Rfer_3215"/>
<evidence type="ECO:0000313" key="3">
    <source>
        <dbReference type="Proteomes" id="UP000008332"/>
    </source>
</evidence>
<accession>Q21TH9</accession>
<dbReference type="Proteomes" id="UP000008332">
    <property type="component" value="Chromosome"/>
</dbReference>
<dbReference type="EMBL" id="CP000267">
    <property type="protein sequence ID" value="ABD70924.1"/>
    <property type="molecule type" value="Genomic_DNA"/>
</dbReference>
<gene>
    <name evidence="2" type="ordered locus">Rfer_3215</name>
</gene>
<dbReference type="HOGENOM" id="CLU_060070_0_1_4"/>